<keyword evidence="4 5" id="KW-0472">Membrane</keyword>
<feature type="transmembrane region" description="Helical" evidence="5">
    <location>
        <begin position="508"/>
        <end position="528"/>
    </location>
</feature>
<proteinExistence type="predicted"/>
<keyword evidence="2 5" id="KW-0812">Transmembrane</keyword>
<feature type="transmembrane region" description="Helical" evidence="5">
    <location>
        <begin position="53"/>
        <end position="73"/>
    </location>
</feature>
<feature type="transmembrane region" description="Helical" evidence="5">
    <location>
        <begin position="421"/>
        <end position="442"/>
    </location>
</feature>
<gene>
    <name evidence="7" type="ORF">CRENBAI_005438</name>
</gene>
<feature type="transmembrane region" description="Helical" evidence="5">
    <location>
        <begin position="20"/>
        <end position="41"/>
    </location>
</feature>
<keyword evidence="8" id="KW-1185">Reference proteome</keyword>
<dbReference type="GO" id="GO:0016020">
    <property type="term" value="C:membrane"/>
    <property type="evidence" value="ECO:0007669"/>
    <property type="project" value="UniProtKB-SubCell"/>
</dbReference>
<evidence type="ECO:0000313" key="7">
    <source>
        <dbReference type="EMBL" id="KAK5619904.1"/>
    </source>
</evidence>
<feature type="transmembrane region" description="Helical" evidence="5">
    <location>
        <begin position="334"/>
        <end position="354"/>
    </location>
</feature>
<evidence type="ECO:0000256" key="3">
    <source>
        <dbReference type="ARBA" id="ARBA00022989"/>
    </source>
</evidence>
<comment type="caution">
    <text evidence="7">The sequence shown here is derived from an EMBL/GenBank/DDBJ whole genome shotgun (WGS) entry which is preliminary data.</text>
</comment>
<dbReference type="InterPro" id="IPR012858">
    <property type="entry name" value="DC_STAMP-like"/>
</dbReference>
<feature type="domain" description="Dendritic cell-specific transmembrane protein-like" evidence="6">
    <location>
        <begin position="363"/>
        <end position="553"/>
    </location>
</feature>
<sequence>MFVLLPAVRRLSRLSADSPTALLVLRGLLGAVSGAVLFLGIAHNFPLTFDLKLAVGFVFVGVCVAGGALSSSFRCTVLLTLPSILGSRGRAYLMVLILMVLYKGPISNIERNAESAALSLSCNLDLQVHHSRMLWRHAIRPFVLVTQELMDDKAEFESESLNISKNFQNIRDEVLLQYGYDPFQPKSDGRGNSTQEQFTAKTKMQCDSVVNEGIQRCADWFSQRWEECMQAIPVPVINHILCVSMKFHFLCDILRVMTPWCREQIPVEGNFGQLFDQLNVSVNQLSREFSTEVVLQEEHQQSVLDGVLLDQTFTQAIKESFLNLTRTMGQVMNILQLLLSFTFITVFIQAFQYLCSYRRNISFDNVYITSYFRRIDDRRRRAGRRFLLPLRKSEKNKLIAPLSLKIYPEELKQVLSGGFQVLSILLLTIVLLTVDFALVHVLDIISRHTFTQFNVTSSYHMDVKVGGDSMMARLLRTMISGFNSSSDLNIQSDNQACMSPPSSLSAEVYVNCAVCVLLVALFSCLQVYTNRLRRVIAAFYHPKREKKRVLFLYNLQLNRRISSPDRKTSISRGQRNGTVFKRLSSWRHHLFQRRQQEVSDLEETHYACG</sequence>
<dbReference type="EMBL" id="JAHHUM010000426">
    <property type="protein sequence ID" value="KAK5619904.1"/>
    <property type="molecule type" value="Genomic_DNA"/>
</dbReference>
<name>A0AAV9SEU0_9TELE</name>
<comment type="subcellular location">
    <subcellularLocation>
        <location evidence="1">Membrane</location>
        <topology evidence="1">Multi-pass membrane protein</topology>
    </subcellularLocation>
</comment>
<dbReference type="Pfam" id="PF07782">
    <property type="entry name" value="DC_STAMP"/>
    <property type="match status" value="1"/>
</dbReference>
<accession>A0AAV9SEU0</accession>
<dbReference type="PANTHER" id="PTHR21041:SF17">
    <property type="entry name" value="E3 UBIQUITIN-PROTEIN LIGASE DCST1"/>
    <property type="match status" value="1"/>
</dbReference>
<dbReference type="AlphaFoldDB" id="A0AAV9SEU0"/>
<evidence type="ECO:0000256" key="1">
    <source>
        <dbReference type="ARBA" id="ARBA00004141"/>
    </source>
</evidence>
<evidence type="ECO:0000259" key="6">
    <source>
        <dbReference type="Pfam" id="PF07782"/>
    </source>
</evidence>
<evidence type="ECO:0000256" key="4">
    <source>
        <dbReference type="ARBA" id="ARBA00023136"/>
    </source>
</evidence>
<dbReference type="PANTHER" id="PTHR21041">
    <property type="entry name" value="DENDRITIC CELL-SPECIFIC TRANSMEMBRANE PROTEIN"/>
    <property type="match status" value="1"/>
</dbReference>
<protein>
    <recommendedName>
        <fullName evidence="6">Dendritic cell-specific transmembrane protein-like domain-containing protein</fullName>
    </recommendedName>
</protein>
<evidence type="ECO:0000256" key="2">
    <source>
        <dbReference type="ARBA" id="ARBA00022692"/>
    </source>
</evidence>
<evidence type="ECO:0000256" key="5">
    <source>
        <dbReference type="SAM" id="Phobius"/>
    </source>
</evidence>
<dbReference type="InterPro" id="IPR051856">
    <property type="entry name" value="CSR-E3_Ligase_Protein"/>
</dbReference>
<organism evidence="7 8">
    <name type="scientific">Crenichthys baileyi</name>
    <name type="common">White River springfish</name>
    <dbReference type="NCBI Taxonomy" id="28760"/>
    <lineage>
        <taxon>Eukaryota</taxon>
        <taxon>Metazoa</taxon>
        <taxon>Chordata</taxon>
        <taxon>Craniata</taxon>
        <taxon>Vertebrata</taxon>
        <taxon>Euteleostomi</taxon>
        <taxon>Actinopterygii</taxon>
        <taxon>Neopterygii</taxon>
        <taxon>Teleostei</taxon>
        <taxon>Neoteleostei</taxon>
        <taxon>Acanthomorphata</taxon>
        <taxon>Ovalentaria</taxon>
        <taxon>Atherinomorphae</taxon>
        <taxon>Cyprinodontiformes</taxon>
        <taxon>Goodeidae</taxon>
        <taxon>Crenichthys</taxon>
    </lineage>
</organism>
<evidence type="ECO:0000313" key="8">
    <source>
        <dbReference type="Proteomes" id="UP001311232"/>
    </source>
</evidence>
<dbReference type="Proteomes" id="UP001311232">
    <property type="component" value="Unassembled WGS sequence"/>
</dbReference>
<keyword evidence="3 5" id="KW-1133">Transmembrane helix</keyword>
<reference evidence="7 8" key="1">
    <citation type="submission" date="2021-06" db="EMBL/GenBank/DDBJ databases">
        <authorList>
            <person name="Palmer J.M."/>
        </authorList>
    </citation>
    <scope>NUCLEOTIDE SEQUENCE [LARGE SCALE GENOMIC DNA]</scope>
    <source>
        <strain evidence="7 8">MEX-2019</strain>
        <tissue evidence="7">Muscle</tissue>
    </source>
</reference>